<evidence type="ECO:0000313" key="2">
    <source>
        <dbReference type="EMBL" id="CAF4943368.1"/>
    </source>
</evidence>
<organism evidence="2 3">
    <name type="scientific">Pieris macdunnoughi</name>
    <dbReference type="NCBI Taxonomy" id="345717"/>
    <lineage>
        <taxon>Eukaryota</taxon>
        <taxon>Metazoa</taxon>
        <taxon>Ecdysozoa</taxon>
        <taxon>Arthropoda</taxon>
        <taxon>Hexapoda</taxon>
        <taxon>Insecta</taxon>
        <taxon>Pterygota</taxon>
        <taxon>Neoptera</taxon>
        <taxon>Endopterygota</taxon>
        <taxon>Lepidoptera</taxon>
        <taxon>Glossata</taxon>
        <taxon>Ditrysia</taxon>
        <taxon>Papilionoidea</taxon>
        <taxon>Pieridae</taxon>
        <taxon>Pierinae</taxon>
        <taxon>Pieris</taxon>
    </lineage>
</organism>
<keyword evidence="3" id="KW-1185">Reference proteome</keyword>
<dbReference type="AlphaFoldDB" id="A0A821XT08"/>
<dbReference type="EMBL" id="CAJOBZ010000068">
    <property type="protein sequence ID" value="CAF4943368.1"/>
    <property type="molecule type" value="Genomic_DNA"/>
</dbReference>
<evidence type="ECO:0000313" key="3">
    <source>
        <dbReference type="Proteomes" id="UP000663880"/>
    </source>
</evidence>
<dbReference type="Proteomes" id="UP000663880">
    <property type="component" value="Unassembled WGS sequence"/>
</dbReference>
<feature type="signal peptide" evidence="1">
    <location>
        <begin position="1"/>
        <end position="17"/>
    </location>
</feature>
<comment type="caution">
    <text evidence="2">The sequence shown here is derived from an EMBL/GenBank/DDBJ whole genome shotgun (WGS) entry which is preliminary data.</text>
</comment>
<dbReference type="OrthoDB" id="7375674at2759"/>
<sequence length="92" mass="9444">MGIHGFFFLVLIASAAAAPWRCFRTNGGTVCFGDIGQPSLCPPIINIGRAGPPCTGPATIYTPPCSPPPCPPPCPPPSPPPCPEPEPCPCGY</sequence>
<gene>
    <name evidence="2" type="ORF">PMACD_LOCUS14936</name>
</gene>
<reference evidence="2" key="1">
    <citation type="submission" date="2021-02" db="EMBL/GenBank/DDBJ databases">
        <authorList>
            <person name="Steward A R."/>
        </authorList>
    </citation>
    <scope>NUCLEOTIDE SEQUENCE</scope>
</reference>
<accession>A0A821XT08</accession>
<keyword evidence="1" id="KW-0732">Signal</keyword>
<feature type="chain" id="PRO_5032333553" evidence="1">
    <location>
        <begin position="18"/>
        <end position="92"/>
    </location>
</feature>
<name>A0A821XT08_9NEOP</name>
<proteinExistence type="predicted"/>
<protein>
    <submittedName>
        <fullName evidence="2">Uncharacterized protein</fullName>
    </submittedName>
</protein>
<evidence type="ECO:0000256" key="1">
    <source>
        <dbReference type="SAM" id="SignalP"/>
    </source>
</evidence>